<feature type="non-terminal residue" evidence="1">
    <location>
        <position position="1"/>
    </location>
</feature>
<accession>A0ACB6ZCZ6</accession>
<dbReference type="EMBL" id="MU118032">
    <property type="protein sequence ID" value="KAF9647488.1"/>
    <property type="molecule type" value="Genomic_DNA"/>
</dbReference>
<evidence type="ECO:0000313" key="2">
    <source>
        <dbReference type="Proteomes" id="UP000886501"/>
    </source>
</evidence>
<keyword evidence="1" id="KW-0378">Hydrolase</keyword>
<reference evidence="1" key="2">
    <citation type="journal article" date="2020" name="Nat. Commun.">
        <title>Large-scale genome sequencing of mycorrhizal fungi provides insights into the early evolution of symbiotic traits.</title>
        <authorList>
            <person name="Miyauchi S."/>
            <person name="Kiss E."/>
            <person name="Kuo A."/>
            <person name="Drula E."/>
            <person name="Kohler A."/>
            <person name="Sanchez-Garcia M."/>
            <person name="Morin E."/>
            <person name="Andreopoulos B."/>
            <person name="Barry K.W."/>
            <person name="Bonito G."/>
            <person name="Buee M."/>
            <person name="Carver A."/>
            <person name="Chen C."/>
            <person name="Cichocki N."/>
            <person name="Clum A."/>
            <person name="Culley D."/>
            <person name="Crous P.W."/>
            <person name="Fauchery L."/>
            <person name="Girlanda M."/>
            <person name="Hayes R.D."/>
            <person name="Keri Z."/>
            <person name="LaButti K."/>
            <person name="Lipzen A."/>
            <person name="Lombard V."/>
            <person name="Magnuson J."/>
            <person name="Maillard F."/>
            <person name="Murat C."/>
            <person name="Nolan M."/>
            <person name="Ohm R.A."/>
            <person name="Pangilinan J."/>
            <person name="Pereira M.F."/>
            <person name="Perotto S."/>
            <person name="Peter M."/>
            <person name="Pfister S."/>
            <person name="Riley R."/>
            <person name="Sitrit Y."/>
            <person name="Stielow J.B."/>
            <person name="Szollosi G."/>
            <person name="Zifcakova L."/>
            <person name="Stursova M."/>
            <person name="Spatafora J.W."/>
            <person name="Tedersoo L."/>
            <person name="Vaario L.M."/>
            <person name="Yamada A."/>
            <person name="Yan M."/>
            <person name="Wang P."/>
            <person name="Xu J."/>
            <person name="Bruns T."/>
            <person name="Baldrian P."/>
            <person name="Vilgalys R."/>
            <person name="Dunand C."/>
            <person name="Henrissat B."/>
            <person name="Grigoriev I.V."/>
            <person name="Hibbett D."/>
            <person name="Nagy L.G."/>
            <person name="Martin F.M."/>
        </authorList>
    </citation>
    <scope>NUCLEOTIDE SEQUENCE</scope>
    <source>
        <strain evidence="1">P2</strain>
    </source>
</reference>
<gene>
    <name evidence="1" type="ORF">BDM02DRAFT_3098034</name>
</gene>
<keyword evidence="2" id="KW-1185">Reference proteome</keyword>
<comment type="caution">
    <text evidence="1">The sequence shown here is derived from an EMBL/GenBank/DDBJ whole genome shotgun (WGS) entry which is preliminary data.</text>
</comment>
<organism evidence="1 2">
    <name type="scientific">Thelephora ganbajun</name>
    <name type="common">Ganba fungus</name>
    <dbReference type="NCBI Taxonomy" id="370292"/>
    <lineage>
        <taxon>Eukaryota</taxon>
        <taxon>Fungi</taxon>
        <taxon>Dikarya</taxon>
        <taxon>Basidiomycota</taxon>
        <taxon>Agaricomycotina</taxon>
        <taxon>Agaricomycetes</taxon>
        <taxon>Thelephorales</taxon>
        <taxon>Thelephoraceae</taxon>
        <taxon>Thelephora</taxon>
    </lineage>
</organism>
<name>A0ACB6ZCZ6_THEGA</name>
<reference evidence="1" key="1">
    <citation type="submission" date="2019-10" db="EMBL/GenBank/DDBJ databases">
        <authorList>
            <consortium name="DOE Joint Genome Institute"/>
            <person name="Kuo A."/>
            <person name="Miyauchi S."/>
            <person name="Kiss E."/>
            <person name="Drula E."/>
            <person name="Kohler A."/>
            <person name="Sanchez-Garcia M."/>
            <person name="Andreopoulos B."/>
            <person name="Barry K.W."/>
            <person name="Bonito G."/>
            <person name="Buee M."/>
            <person name="Carver A."/>
            <person name="Chen C."/>
            <person name="Cichocki N."/>
            <person name="Clum A."/>
            <person name="Culley D."/>
            <person name="Crous P.W."/>
            <person name="Fauchery L."/>
            <person name="Girlanda M."/>
            <person name="Hayes R."/>
            <person name="Keri Z."/>
            <person name="Labutti K."/>
            <person name="Lipzen A."/>
            <person name="Lombard V."/>
            <person name="Magnuson J."/>
            <person name="Maillard F."/>
            <person name="Morin E."/>
            <person name="Murat C."/>
            <person name="Nolan M."/>
            <person name="Ohm R."/>
            <person name="Pangilinan J."/>
            <person name="Pereira M."/>
            <person name="Perotto S."/>
            <person name="Peter M."/>
            <person name="Riley R."/>
            <person name="Sitrit Y."/>
            <person name="Stielow B."/>
            <person name="Szollosi G."/>
            <person name="Zifcakova L."/>
            <person name="Stursova M."/>
            <person name="Spatafora J.W."/>
            <person name="Tedersoo L."/>
            <person name="Vaario L.-M."/>
            <person name="Yamada A."/>
            <person name="Yan M."/>
            <person name="Wang P."/>
            <person name="Xu J."/>
            <person name="Bruns T."/>
            <person name="Baldrian P."/>
            <person name="Vilgalys R."/>
            <person name="Henrissat B."/>
            <person name="Grigoriev I.V."/>
            <person name="Hibbett D."/>
            <person name="Nagy L.G."/>
            <person name="Martin F.M."/>
        </authorList>
    </citation>
    <scope>NUCLEOTIDE SEQUENCE</scope>
    <source>
        <strain evidence="1">P2</strain>
    </source>
</reference>
<dbReference type="Proteomes" id="UP000886501">
    <property type="component" value="Unassembled WGS sequence"/>
</dbReference>
<protein>
    <submittedName>
        <fullName evidence="1">Peptidyl-tRNA hydrolase II</fullName>
    </submittedName>
</protein>
<evidence type="ECO:0000313" key="1">
    <source>
        <dbReference type="EMBL" id="KAF9647488.1"/>
    </source>
</evidence>
<proteinExistence type="predicted"/>
<sequence>DSVEEISDGDLSAITPVLVEPCKMVLVVRAGPKTTNGKIAAHHATIACYRALERRNAKLLRHWERTGQAKIALKGTSENQLLELEAIAKRLNLCARLVRDPGLTEVAEDTATVLGIGPAPVALVNEVTGKLRLL</sequence>